<name>A0A0M0HYG4_9VIBR</name>
<organism evidence="2 3">
    <name type="scientific">Vibrio hepatarius</name>
    <dbReference type="NCBI Taxonomy" id="171383"/>
    <lineage>
        <taxon>Bacteria</taxon>
        <taxon>Pseudomonadati</taxon>
        <taxon>Pseudomonadota</taxon>
        <taxon>Gammaproteobacteria</taxon>
        <taxon>Vibrionales</taxon>
        <taxon>Vibrionaceae</taxon>
        <taxon>Vibrio</taxon>
        <taxon>Vibrio oreintalis group</taxon>
    </lineage>
</organism>
<gene>
    <name evidence="2" type="ORF">AKJ31_14420</name>
</gene>
<accession>A0A0M0HYG4</accession>
<dbReference type="PATRIC" id="fig|171383.3.peg.2947"/>
<evidence type="ECO:0000259" key="1">
    <source>
        <dbReference type="Pfam" id="PF24732"/>
    </source>
</evidence>
<evidence type="ECO:0000313" key="3">
    <source>
        <dbReference type="Proteomes" id="UP000037530"/>
    </source>
</evidence>
<keyword evidence="3" id="KW-1185">Reference proteome</keyword>
<evidence type="ECO:0000313" key="2">
    <source>
        <dbReference type="EMBL" id="KOO06897.1"/>
    </source>
</evidence>
<dbReference type="STRING" id="171383.AKJ31_14420"/>
<dbReference type="Proteomes" id="UP000037530">
    <property type="component" value="Unassembled WGS sequence"/>
</dbReference>
<sequence length="99" mass="11233">MGKHLSIKIGNLPRTFKKSLSGMPPEIAKKARNITQQIASGTPTGEFEAKRLTINRKVLSFKIGSRYRMLMAETPNGIEPWMCCSHEDYNKIYMRISTS</sequence>
<dbReference type="InterPro" id="IPR056925">
    <property type="entry name" value="ParE-like"/>
</dbReference>
<proteinExistence type="predicted"/>
<comment type="caution">
    <text evidence="2">The sequence shown here is derived from an EMBL/GenBank/DDBJ whole genome shotgun (WGS) entry which is preliminary data.</text>
</comment>
<reference evidence="3" key="1">
    <citation type="submission" date="2015-08" db="EMBL/GenBank/DDBJ databases">
        <title>Vibrio galatheae sp. nov., a novel member of the Vibrionaceae family isolated from the Solomon Islands.</title>
        <authorList>
            <person name="Giubergia S."/>
            <person name="Machado H."/>
            <person name="Mateiu R.V."/>
            <person name="Gram L."/>
        </authorList>
    </citation>
    <scope>NUCLEOTIDE SEQUENCE [LARGE SCALE GENOMIC DNA]</scope>
    <source>
        <strain evidence="3">DSM 19134</strain>
    </source>
</reference>
<dbReference type="EMBL" id="LHPI01000013">
    <property type="protein sequence ID" value="KOO06897.1"/>
    <property type="molecule type" value="Genomic_DNA"/>
</dbReference>
<feature type="domain" description="ParE-like toxin" evidence="1">
    <location>
        <begin position="26"/>
        <end position="91"/>
    </location>
</feature>
<protein>
    <recommendedName>
        <fullName evidence="1">ParE-like toxin domain-containing protein</fullName>
    </recommendedName>
</protein>
<dbReference type="AlphaFoldDB" id="A0A0M0HYG4"/>
<dbReference type="Pfam" id="PF24732">
    <property type="entry name" value="ParE_like"/>
    <property type="match status" value="1"/>
</dbReference>